<dbReference type="RefSeq" id="WP_170845493.1">
    <property type="nucleotide sequence ID" value="NZ_FOCX01000026.1"/>
</dbReference>
<keyword evidence="3" id="KW-1185">Reference proteome</keyword>
<protein>
    <submittedName>
        <fullName evidence="2">Dual specificity phosphatase, catalytic domain</fullName>
    </submittedName>
</protein>
<dbReference type="InterPro" id="IPR000387">
    <property type="entry name" value="Tyr_Pase_dom"/>
</dbReference>
<dbReference type="InterPro" id="IPR029021">
    <property type="entry name" value="Prot-tyrosine_phosphatase-like"/>
</dbReference>
<sequence>MNQVIDDLWLTHHQYIADNEVTEFDAVVSICRFNTADKVDCEYYHQYLLSDSPDEHGSENNELEFSYDLFAEAVETTLEHMRAGRKTLVHCESGVCRSVNASIAVIMELEDLSYDEAADIIRNCHDTMIFTPAWFQEFAERYASTNE</sequence>
<dbReference type="Gene3D" id="3.90.190.10">
    <property type="entry name" value="Protein tyrosine phosphatase superfamily"/>
    <property type="match status" value="1"/>
</dbReference>
<dbReference type="Proteomes" id="UP000198775">
    <property type="component" value="Unassembled WGS sequence"/>
</dbReference>
<feature type="domain" description="Tyrosine specific protein phosphatases" evidence="1">
    <location>
        <begin position="68"/>
        <end position="136"/>
    </location>
</feature>
<gene>
    <name evidence="2" type="ORF">SAMN05216388_102645</name>
</gene>
<accession>A0A1H8UA18</accession>
<dbReference type="CDD" id="cd14498">
    <property type="entry name" value="DSP"/>
    <property type="match status" value="1"/>
</dbReference>
<reference evidence="3" key="1">
    <citation type="submission" date="2016-10" db="EMBL/GenBank/DDBJ databases">
        <authorList>
            <person name="Varghese N."/>
            <person name="Submissions S."/>
        </authorList>
    </citation>
    <scope>NUCLEOTIDE SEQUENCE [LARGE SCALE GENOMIC DNA]</scope>
    <source>
        <strain evidence="3">IBRC-M 10043</strain>
    </source>
</reference>
<evidence type="ECO:0000313" key="3">
    <source>
        <dbReference type="Proteomes" id="UP000198775"/>
    </source>
</evidence>
<dbReference type="EMBL" id="FOCX01000026">
    <property type="protein sequence ID" value="SEP00041.1"/>
    <property type="molecule type" value="Genomic_DNA"/>
</dbReference>
<organism evidence="2 3">
    <name type="scientific">Halorientalis persicus</name>
    <dbReference type="NCBI Taxonomy" id="1367881"/>
    <lineage>
        <taxon>Archaea</taxon>
        <taxon>Methanobacteriati</taxon>
        <taxon>Methanobacteriota</taxon>
        <taxon>Stenosarchaea group</taxon>
        <taxon>Halobacteria</taxon>
        <taxon>Halobacteriales</taxon>
        <taxon>Haloarculaceae</taxon>
        <taxon>Halorientalis</taxon>
    </lineage>
</organism>
<proteinExistence type="predicted"/>
<evidence type="ECO:0000313" key="2">
    <source>
        <dbReference type="EMBL" id="SEP00041.1"/>
    </source>
</evidence>
<dbReference type="AlphaFoldDB" id="A0A1H8UA18"/>
<dbReference type="PROSITE" id="PS50056">
    <property type="entry name" value="TYR_PHOSPHATASE_2"/>
    <property type="match status" value="1"/>
</dbReference>
<dbReference type="InterPro" id="IPR000340">
    <property type="entry name" value="Dual-sp_phosphatase_cat-dom"/>
</dbReference>
<name>A0A1H8UA18_9EURY</name>
<dbReference type="Pfam" id="PF00782">
    <property type="entry name" value="DSPc"/>
    <property type="match status" value="1"/>
</dbReference>
<dbReference type="SUPFAM" id="SSF52799">
    <property type="entry name" value="(Phosphotyrosine protein) phosphatases II"/>
    <property type="match status" value="1"/>
</dbReference>
<evidence type="ECO:0000259" key="1">
    <source>
        <dbReference type="PROSITE" id="PS50056"/>
    </source>
</evidence>